<evidence type="ECO:0000313" key="8">
    <source>
        <dbReference type="Proteomes" id="UP000186922"/>
    </source>
</evidence>
<evidence type="ECO:0000256" key="3">
    <source>
        <dbReference type="ARBA" id="ARBA00023329"/>
    </source>
</evidence>
<sequence length="411" mass="47308">MPFEPGMDSYLRSFAPVSLPERLKLKPPPIRLKKTREKVASWYKVATVIESDKPMRPHPPVAVAGKVTKRVDYAGGNYYVGEWVNGKRHGKGQYVSNAKGYLYKGDWEYGSIKGQGAWFEKRPDDTWFLTYIGYYKRGLRDGWGTYRWTVDEFYEGLWKQGIRDGWGRHFAPDGAIYEGQWRNDQRWGYGATREAYGNYHQGEYTEDKKNGPGKYNFARTGKCFQGMWKNNIPVVGEITQLKKFKPTFPHQYPMPPLGLRDPKAVVDSGILETCQILPLPPNSGLPHVVNDIADQELEETVLFMKTDQLRELDMRQILTEVEPHVEEITDKKLAAEAADYLLAIEYLWRANTDRSQPRPPRVQRLLAQNSQELKRIDDEVQRIGMILNRDDGPRISKDPELSAEVSATDED</sequence>
<comment type="subcellular location">
    <subcellularLocation>
        <location evidence="1">Cytoplasmic vesicle</location>
        <location evidence="1">Secretory vesicle</location>
        <location evidence="1">Acrosome</location>
    </subcellularLocation>
</comment>
<keyword evidence="2" id="KW-0677">Repeat</keyword>
<gene>
    <name evidence="7" type="primary">RvY_07797-1</name>
    <name evidence="7" type="synonym">RvY_07797.1</name>
    <name evidence="7" type="ORF">RvY_07797</name>
</gene>
<organism evidence="7 8">
    <name type="scientific">Ramazzottius varieornatus</name>
    <name type="common">Water bear</name>
    <name type="synonym">Tardigrade</name>
    <dbReference type="NCBI Taxonomy" id="947166"/>
    <lineage>
        <taxon>Eukaryota</taxon>
        <taxon>Metazoa</taxon>
        <taxon>Ecdysozoa</taxon>
        <taxon>Tardigrada</taxon>
        <taxon>Eutardigrada</taxon>
        <taxon>Parachela</taxon>
        <taxon>Hypsibioidea</taxon>
        <taxon>Ramazzottiidae</taxon>
        <taxon>Ramazzottius</taxon>
    </lineage>
</organism>
<dbReference type="InterPro" id="IPR003409">
    <property type="entry name" value="MORN"/>
</dbReference>
<reference evidence="7 8" key="1">
    <citation type="journal article" date="2016" name="Nat. Commun.">
        <title>Extremotolerant tardigrade genome and improved radiotolerance of human cultured cells by tardigrade-unique protein.</title>
        <authorList>
            <person name="Hashimoto T."/>
            <person name="Horikawa D.D."/>
            <person name="Saito Y."/>
            <person name="Kuwahara H."/>
            <person name="Kozuka-Hata H."/>
            <person name="Shin-I T."/>
            <person name="Minakuchi Y."/>
            <person name="Ohishi K."/>
            <person name="Motoyama A."/>
            <person name="Aizu T."/>
            <person name="Enomoto A."/>
            <person name="Kondo K."/>
            <person name="Tanaka S."/>
            <person name="Hara Y."/>
            <person name="Koshikawa S."/>
            <person name="Sagara H."/>
            <person name="Miura T."/>
            <person name="Yokobori S."/>
            <person name="Miyagawa K."/>
            <person name="Suzuki Y."/>
            <person name="Kubo T."/>
            <person name="Oyama M."/>
            <person name="Kohara Y."/>
            <person name="Fujiyama A."/>
            <person name="Arakawa K."/>
            <person name="Katayama T."/>
            <person name="Toyoda A."/>
            <person name="Kunieda T."/>
        </authorList>
    </citation>
    <scope>NUCLEOTIDE SEQUENCE [LARGE SCALE GENOMIC DNA]</scope>
    <source>
        <strain evidence="7 8">YOKOZUNA-1</strain>
    </source>
</reference>
<dbReference type="OrthoDB" id="270720at2759"/>
<dbReference type="Proteomes" id="UP000186922">
    <property type="component" value="Unassembled WGS sequence"/>
</dbReference>
<evidence type="ECO:0000256" key="4">
    <source>
        <dbReference type="ARBA" id="ARBA00039854"/>
    </source>
</evidence>
<name>A0A1D1V9H8_RAMVA</name>
<evidence type="ECO:0000256" key="2">
    <source>
        <dbReference type="ARBA" id="ARBA00022737"/>
    </source>
</evidence>
<dbReference type="PANTHER" id="PTHR46511:SF1">
    <property type="entry name" value="MORN REPEAT-CONTAINING PROTEIN 3"/>
    <property type="match status" value="1"/>
</dbReference>
<dbReference type="EMBL" id="BDGG01000003">
    <property type="protein sequence ID" value="GAU96337.1"/>
    <property type="molecule type" value="Genomic_DNA"/>
</dbReference>
<dbReference type="Gene3D" id="2.20.110.10">
    <property type="entry name" value="Histone H3 K4-specific methyltransferase SET7/9 N-terminal domain"/>
    <property type="match status" value="2"/>
</dbReference>
<protein>
    <recommendedName>
        <fullName evidence="4">MORN repeat-containing protein 3</fullName>
    </recommendedName>
</protein>
<dbReference type="PANTHER" id="PTHR46511">
    <property type="entry name" value="MORN REPEAT-CONTAINING PROTEIN 3"/>
    <property type="match status" value="1"/>
</dbReference>
<keyword evidence="3" id="KW-0968">Cytoplasmic vesicle</keyword>
<dbReference type="InterPro" id="IPR052472">
    <property type="entry name" value="MORN3"/>
</dbReference>
<dbReference type="SMART" id="SM00698">
    <property type="entry name" value="MORN"/>
    <property type="match status" value="5"/>
</dbReference>
<dbReference type="GO" id="GO:0001669">
    <property type="term" value="C:acrosomal vesicle"/>
    <property type="evidence" value="ECO:0007669"/>
    <property type="project" value="UniProtKB-SubCell"/>
</dbReference>
<dbReference type="SUPFAM" id="SSF82185">
    <property type="entry name" value="Histone H3 K4-specific methyltransferase SET7/9 N-terminal domain"/>
    <property type="match status" value="2"/>
</dbReference>
<comment type="caution">
    <text evidence="7">The sequence shown here is derived from an EMBL/GenBank/DDBJ whole genome shotgun (WGS) entry which is preliminary data.</text>
</comment>
<evidence type="ECO:0000313" key="7">
    <source>
        <dbReference type="EMBL" id="GAU96337.1"/>
    </source>
</evidence>
<dbReference type="Pfam" id="PF02493">
    <property type="entry name" value="MORN"/>
    <property type="match status" value="5"/>
</dbReference>
<accession>A0A1D1V9H8</accession>
<evidence type="ECO:0000256" key="1">
    <source>
        <dbReference type="ARBA" id="ARBA00004218"/>
    </source>
</evidence>
<proteinExistence type="predicted"/>
<keyword evidence="8" id="KW-1185">Reference proteome</keyword>
<evidence type="ECO:0000256" key="5">
    <source>
        <dbReference type="ARBA" id="ARBA00045851"/>
    </source>
</evidence>
<evidence type="ECO:0000256" key="6">
    <source>
        <dbReference type="SAM" id="MobiDB-lite"/>
    </source>
</evidence>
<dbReference type="STRING" id="947166.A0A1D1V9H8"/>
<dbReference type="AlphaFoldDB" id="A0A1D1V9H8"/>
<feature type="compositionally biased region" description="Basic and acidic residues" evidence="6">
    <location>
        <begin position="389"/>
        <end position="400"/>
    </location>
</feature>
<feature type="region of interest" description="Disordered" evidence="6">
    <location>
        <begin position="389"/>
        <end position="411"/>
    </location>
</feature>
<comment type="function">
    <text evidence="5">Assembles a suppression complex (suppresome) by tethering SIRT1 and MDM2 to regulate composite modifications of p53/TP53. Confers both deacetylation-mediated functional inactivation, by SIRT1, and ubiquitination-dependent degradation, by MDM2, of p53/TP53, promoting a proliferative and cell survival behaviors. May play a role in the regulation of spermatogenesis.</text>
</comment>